<dbReference type="Gene3D" id="3.30.450.80">
    <property type="entry name" value="Transcription factor LuxR-like, autoinducer-binding domain"/>
    <property type="match status" value="1"/>
</dbReference>
<keyword evidence="3" id="KW-0804">Transcription</keyword>
<dbReference type="SUPFAM" id="SSF46894">
    <property type="entry name" value="C-terminal effector domain of the bipartite response regulators"/>
    <property type="match status" value="1"/>
</dbReference>
<dbReference type="PANTHER" id="PTHR44688:SF16">
    <property type="entry name" value="DNA-BINDING TRANSCRIPTIONAL ACTIVATOR DEVR_DOSR"/>
    <property type="match status" value="1"/>
</dbReference>
<dbReference type="GO" id="GO:0006355">
    <property type="term" value="P:regulation of DNA-templated transcription"/>
    <property type="evidence" value="ECO:0007669"/>
    <property type="project" value="InterPro"/>
</dbReference>
<dbReference type="KEGG" id="mgy:MGMSRv2__4022"/>
<dbReference type="STRING" id="1430440.MGMSRv2__4022"/>
<dbReference type="AlphaFoldDB" id="V6F790"/>
<dbReference type="CDD" id="cd06170">
    <property type="entry name" value="LuxR_C_like"/>
    <property type="match status" value="1"/>
</dbReference>
<proteinExistence type="predicted"/>
<dbReference type="Pfam" id="PF03472">
    <property type="entry name" value="Autoind_bind"/>
    <property type="match status" value="1"/>
</dbReference>
<dbReference type="InterPro" id="IPR036388">
    <property type="entry name" value="WH-like_DNA-bd_sf"/>
</dbReference>
<evidence type="ECO:0000313" key="5">
    <source>
        <dbReference type="EMBL" id="CDL01237.1"/>
    </source>
</evidence>
<dbReference type="GO" id="GO:0003677">
    <property type="term" value="F:DNA binding"/>
    <property type="evidence" value="ECO:0007669"/>
    <property type="project" value="UniProtKB-KW"/>
</dbReference>
<feature type="domain" description="HTH luxR-type" evidence="4">
    <location>
        <begin position="172"/>
        <end position="237"/>
    </location>
</feature>
<accession>V6F790</accession>
<dbReference type="EMBL" id="HG794546">
    <property type="protein sequence ID" value="CDL01237.1"/>
    <property type="molecule type" value="Genomic_DNA"/>
</dbReference>
<dbReference type="Gene3D" id="1.10.10.10">
    <property type="entry name" value="Winged helix-like DNA-binding domain superfamily/Winged helix DNA-binding domain"/>
    <property type="match status" value="1"/>
</dbReference>
<dbReference type="Proteomes" id="UP000018922">
    <property type="component" value="Chromosome I"/>
</dbReference>
<dbReference type="PRINTS" id="PR00038">
    <property type="entry name" value="HTHLUXR"/>
</dbReference>
<evidence type="ECO:0000256" key="2">
    <source>
        <dbReference type="ARBA" id="ARBA00023125"/>
    </source>
</evidence>
<dbReference type="SUPFAM" id="SSF75516">
    <property type="entry name" value="Pheromone-binding domain of LuxR-like quorum-sensing transcription factors"/>
    <property type="match status" value="1"/>
</dbReference>
<gene>
    <name evidence="5" type="ordered locus">MGMSRv2__4022</name>
</gene>
<keyword evidence="6" id="KW-1185">Reference proteome</keyword>
<organism evidence="5 6">
    <name type="scientific">Magnetospirillum gryphiswaldense (strain DSM 6361 / JCM 21280 / NBRC 15271 / MSR-1)</name>
    <dbReference type="NCBI Taxonomy" id="431944"/>
    <lineage>
        <taxon>Bacteria</taxon>
        <taxon>Pseudomonadati</taxon>
        <taxon>Pseudomonadota</taxon>
        <taxon>Alphaproteobacteria</taxon>
        <taxon>Rhodospirillales</taxon>
        <taxon>Rhodospirillaceae</taxon>
        <taxon>Magnetospirillum</taxon>
    </lineage>
</organism>
<evidence type="ECO:0000313" key="6">
    <source>
        <dbReference type="Proteomes" id="UP000018922"/>
    </source>
</evidence>
<evidence type="ECO:0000256" key="3">
    <source>
        <dbReference type="ARBA" id="ARBA00023163"/>
    </source>
</evidence>
<evidence type="ECO:0000259" key="4">
    <source>
        <dbReference type="PROSITE" id="PS50043"/>
    </source>
</evidence>
<keyword evidence="2" id="KW-0238">DNA-binding</keyword>
<dbReference type="InterPro" id="IPR005143">
    <property type="entry name" value="TF_LuxR_autoind-bd_dom"/>
</dbReference>
<dbReference type="InterPro" id="IPR000792">
    <property type="entry name" value="Tscrpt_reg_LuxR_C"/>
</dbReference>
<dbReference type="PROSITE" id="PS50043">
    <property type="entry name" value="HTH_LUXR_2"/>
    <property type="match status" value="1"/>
</dbReference>
<sequence>MSNDMYFEVDGVLTRLAASSDVAELEKHAHEAVVEYGFDGFTYHRYSPASERLLYAGDWNMAWVQRYEERGYVDIDPVAKRVINSVLPFCWNEILLGLPVNAPERAIFTEAKEFGLAMGADIPLHEPGFGAGSFSVFSSDETGFARAWNRYRHLLHVIAVHFHECHKVLHPDPAPKPSLTKRERECLAWLARGKTAWEIGEILGVTENTTRMYLNSAMKKLGANSRLQAVVKAMLTRQILP</sequence>
<keyword evidence="1" id="KW-0805">Transcription regulation</keyword>
<dbReference type="InterPro" id="IPR016032">
    <property type="entry name" value="Sig_transdc_resp-reg_C-effctor"/>
</dbReference>
<dbReference type="eggNOG" id="COG2771">
    <property type="taxonomic scope" value="Bacteria"/>
</dbReference>
<dbReference type="SMART" id="SM00421">
    <property type="entry name" value="HTH_LUXR"/>
    <property type="match status" value="1"/>
</dbReference>
<dbReference type="PANTHER" id="PTHR44688">
    <property type="entry name" value="DNA-BINDING TRANSCRIPTIONAL ACTIVATOR DEVR_DOSR"/>
    <property type="match status" value="1"/>
</dbReference>
<evidence type="ECO:0000256" key="1">
    <source>
        <dbReference type="ARBA" id="ARBA00023015"/>
    </source>
</evidence>
<reference evidence="5 6" key="1">
    <citation type="journal article" date="2014" name="Genome Announc.">
        <title>Complete genome sequence of Magnetospirillum gryphiswaldense MSR-1.</title>
        <authorList>
            <person name="Wang X."/>
            <person name="Wang Q."/>
            <person name="Zhang W."/>
            <person name="Wang Y."/>
            <person name="Li L."/>
            <person name="Wen T."/>
            <person name="Zhang T."/>
            <person name="Zhang Y."/>
            <person name="Xu J."/>
            <person name="Hu J."/>
            <person name="Li S."/>
            <person name="Liu L."/>
            <person name="Liu J."/>
            <person name="Jiang W."/>
            <person name="Tian J."/>
            <person name="Li Y."/>
            <person name="Schuler D."/>
            <person name="Wang L."/>
            <person name="Li J."/>
        </authorList>
    </citation>
    <scope>NUCLEOTIDE SEQUENCE [LARGE SCALE GENOMIC DNA]</scope>
    <source>
        <strain evidence="6">DSM 6361 / JCM 21280 / NBRC 15271 / MSR-1</strain>
    </source>
</reference>
<dbReference type="InterPro" id="IPR036693">
    <property type="entry name" value="TF_LuxR_autoind-bd_dom_sf"/>
</dbReference>
<dbReference type="Pfam" id="PF00196">
    <property type="entry name" value="GerE"/>
    <property type="match status" value="1"/>
</dbReference>
<dbReference type="HOGENOM" id="CLU_072786_4_1_5"/>
<protein>
    <submittedName>
        <fullName evidence="5">Transcriptional activator protein vanR</fullName>
    </submittedName>
</protein>
<name>V6F790_MAGGM</name>